<sequence length="204" mass="22279">MFKHLDVEMIITVASFKGGVGKSTTALHLAVYLQSNADTLLVDGDLNRSALDWASRGNLPIKVVDEKQGVKFARQFEHIVIDTPARPDPEDLKTIAQGCDLLVLPTSPDALALRATLQMVDALHSLQSNYKILLTLIPPKPNRSGNEARLAITNAGLPLFKTGIRRLAVFQKAALEGVPVNQVNDPYAKAGWQCYQQVGKEVLQ</sequence>
<dbReference type="SUPFAM" id="SSF52540">
    <property type="entry name" value="P-loop containing nucleoside triphosphate hydrolases"/>
    <property type="match status" value="1"/>
</dbReference>
<dbReference type="InterPro" id="IPR050678">
    <property type="entry name" value="DNA_Partitioning_ATPase"/>
</dbReference>
<keyword evidence="2" id="KW-0614">Plasmid</keyword>
<organism evidence="2 3">
    <name type="scientific">Planktothrix pseudagardhii</name>
    <dbReference type="NCBI Taxonomy" id="132604"/>
    <lineage>
        <taxon>Bacteria</taxon>
        <taxon>Bacillati</taxon>
        <taxon>Cyanobacteriota</taxon>
        <taxon>Cyanophyceae</taxon>
        <taxon>Oscillatoriophycideae</taxon>
        <taxon>Oscillatoriales</taxon>
        <taxon>Microcoleaceae</taxon>
        <taxon>Planktothrix</taxon>
    </lineage>
</organism>
<feature type="domain" description="CobQ/CobB/MinD/ParA nucleotide binding" evidence="1">
    <location>
        <begin position="11"/>
        <end position="180"/>
    </location>
</feature>
<dbReference type="PANTHER" id="PTHR13696:SF96">
    <property type="entry name" value="COBQ_COBB_MIND_PARA NUCLEOTIDE BINDING DOMAIN-CONTAINING PROTEIN"/>
    <property type="match status" value="1"/>
</dbReference>
<dbReference type="CDD" id="cd02042">
    <property type="entry name" value="ParAB_family"/>
    <property type="match status" value="1"/>
</dbReference>
<dbReference type="Proteomes" id="UP001153719">
    <property type="component" value="Plasmid p1"/>
</dbReference>
<dbReference type="InterPro" id="IPR002586">
    <property type="entry name" value="CobQ/CobB/MinD/ParA_Nub-bd_dom"/>
</dbReference>
<dbReference type="PIRSF" id="PIRSF009320">
    <property type="entry name" value="Nuc_binding_HP_1000"/>
    <property type="match status" value="1"/>
</dbReference>
<protein>
    <submittedName>
        <fullName evidence="2">Cobyrinic acid a,c-diamide synthase</fullName>
    </submittedName>
</protein>
<proteinExistence type="predicted"/>
<dbReference type="AlphaFoldDB" id="A0A9W4CU74"/>
<dbReference type="InterPro" id="IPR027417">
    <property type="entry name" value="P-loop_NTPase"/>
</dbReference>
<dbReference type="KEGG" id="ppsu:NO713_05718"/>
<evidence type="ECO:0000313" key="2">
    <source>
        <dbReference type="EMBL" id="CAD5988484.1"/>
    </source>
</evidence>
<geneLocation type="plasmid" evidence="2 3">
    <name>p1</name>
</geneLocation>
<evidence type="ECO:0000313" key="3">
    <source>
        <dbReference type="Proteomes" id="UP001153719"/>
    </source>
</evidence>
<keyword evidence="3" id="KW-1185">Reference proteome</keyword>
<dbReference type="Pfam" id="PF01656">
    <property type="entry name" value="CbiA"/>
    <property type="match status" value="1"/>
</dbReference>
<name>A0A9W4CU74_9CYAN</name>
<reference evidence="2" key="1">
    <citation type="submission" date="2020-09" db="EMBL/GenBank/DDBJ databases">
        <authorList>
            <person name="Blom J."/>
        </authorList>
    </citation>
    <scope>NUCLEOTIDE SEQUENCE</scope>
    <source>
        <strain evidence="2">No.713</strain>
        <plasmid evidence="2">p1</plasmid>
    </source>
</reference>
<dbReference type="PANTHER" id="PTHR13696">
    <property type="entry name" value="P-LOOP CONTAINING NUCLEOSIDE TRIPHOSPHATE HYDROLASE"/>
    <property type="match status" value="1"/>
</dbReference>
<evidence type="ECO:0000259" key="1">
    <source>
        <dbReference type="Pfam" id="PF01656"/>
    </source>
</evidence>
<dbReference type="Gene3D" id="3.40.50.300">
    <property type="entry name" value="P-loop containing nucleotide triphosphate hydrolases"/>
    <property type="match status" value="1"/>
</dbReference>
<gene>
    <name evidence="2" type="ORF">NO713_05718</name>
</gene>
<dbReference type="EMBL" id="LR882968">
    <property type="protein sequence ID" value="CAD5988484.1"/>
    <property type="molecule type" value="Genomic_DNA"/>
</dbReference>
<accession>A0A9W4CU74</accession>